<dbReference type="Gene3D" id="2.60.120.590">
    <property type="entry name" value="Alpha-ketoglutarate-dependent dioxygenase AlkB-like"/>
    <property type="match status" value="1"/>
</dbReference>
<comment type="cofactor">
    <cofactor evidence="9">
        <name>Fe(2+)</name>
        <dbReference type="ChEBI" id="CHEBI:29033"/>
    </cofactor>
    <text evidence="9">Binds 1 Fe(2+) ion per subunit.</text>
</comment>
<dbReference type="GeneID" id="54418264"/>
<evidence type="ECO:0000256" key="6">
    <source>
        <dbReference type="ARBA" id="ARBA00023004"/>
    </source>
</evidence>
<accession>A0A6G1FVB1</accession>
<organism evidence="11">
    <name type="scientific">Eremomyces bilateralis CBS 781.70</name>
    <dbReference type="NCBI Taxonomy" id="1392243"/>
    <lineage>
        <taxon>Eukaryota</taxon>
        <taxon>Fungi</taxon>
        <taxon>Dikarya</taxon>
        <taxon>Ascomycota</taxon>
        <taxon>Pezizomycotina</taxon>
        <taxon>Dothideomycetes</taxon>
        <taxon>Dothideomycetes incertae sedis</taxon>
        <taxon>Eremomycetales</taxon>
        <taxon>Eremomycetaceae</taxon>
        <taxon>Eremomyces</taxon>
    </lineage>
</organism>
<comment type="similarity">
    <text evidence="1">Belongs to the alkB family.</text>
</comment>
<dbReference type="OrthoDB" id="6614653at2759"/>
<dbReference type="GO" id="GO:0005634">
    <property type="term" value="C:nucleus"/>
    <property type="evidence" value="ECO:0007669"/>
    <property type="project" value="TreeGrafter"/>
</dbReference>
<dbReference type="GO" id="GO:0046872">
    <property type="term" value="F:metal ion binding"/>
    <property type="evidence" value="ECO:0007669"/>
    <property type="project" value="UniProtKB-KW"/>
</dbReference>
<gene>
    <name evidence="11 13" type="ORF">P152DRAFT_441208</name>
</gene>
<keyword evidence="12" id="KW-1185">Reference proteome</keyword>
<evidence type="ECO:0000256" key="3">
    <source>
        <dbReference type="ARBA" id="ARBA00022723"/>
    </source>
</evidence>
<evidence type="ECO:0000313" key="12">
    <source>
        <dbReference type="Proteomes" id="UP000504638"/>
    </source>
</evidence>
<evidence type="ECO:0000256" key="8">
    <source>
        <dbReference type="ARBA" id="ARBA00047565"/>
    </source>
</evidence>
<evidence type="ECO:0000256" key="7">
    <source>
        <dbReference type="ARBA" id="ARBA00023026"/>
    </source>
</evidence>
<dbReference type="Pfam" id="PF13532">
    <property type="entry name" value="2OG-FeII_Oxy_2"/>
    <property type="match status" value="1"/>
</dbReference>
<dbReference type="InterPro" id="IPR027450">
    <property type="entry name" value="AlkB-like"/>
</dbReference>
<dbReference type="AlphaFoldDB" id="A0A6G1FVB1"/>
<reference evidence="11 13" key="1">
    <citation type="submission" date="2020-01" db="EMBL/GenBank/DDBJ databases">
        <authorList>
            <consortium name="DOE Joint Genome Institute"/>
            <person name="Haridas S."/>
            <person name="Albert R."/>
            <person name="Binder M."/>
            <person name="Bloem J."/>
            <person name="Labutti K."/>
            <person name="Salamov A."/>
            <person name="Andreopoulos B."/>
            <person name="Baker S.E."/>
            <person name="Barry K."/>
            <person name="Bills G."/>
            <person name="Bluhm B.H."/>
            <person name="Cannon C."/>
            <person name="Castanera R."/>
            <person name="Culley D.E."/>
            <person name="Daum C."/>
            <person name="Ezra D."/>
            <person name="Gonzalez J.B."/>
            <person name="Henrissat B."/>
            <person name="Kuo A."/>
            <person name="Liang C."/>
            <person name="Lipzen A."/>
            <person name="Lutzoni F."/>
            <person name="Magnuson J."/>
            <person name="Mondo S."/>
            <person name="Nolan M."/>
            <person name="Ohm R."/>
            <person name="Pangilinan J."/>
            <person name="Park H.-J."/>
            <person name="Ramirez L."/>
            <person name="Alfaro M."/>
            <person name="Sun H."/>
            <person name="Tritt A."/>
            <person name="Yoshinaga Y."/>
            <person name="Zwiers L.-H."/>
            <person name="Turgeon B.G."/>
            <person name="Goodwin S.B."/>
            <person name="Spatafora J.W."/>
            <person name="Crous P.W."/>
            <person name="Grigoriev I.V."/>
        </authorList>
    </citation>
    <scope>NUCLEOTIDE SEQUENCE</scope>
    <source>
        <strain evidence="11 13">CBS 781.70</strain>
    </source>
</reference>
<feature type="binding site" evidence="9">
    <location>
        <position position="241"/>
    </location>
    <ligand>
        <name>Fe cation</name>
        <dbReference type="ChEBI" id="CHEBI:24875"/>
        <note>catalytic</note>
    </ligand>
</feature>
<keyword evidence="5" id="KW-0560">Oxidoreductase</keyword>
<sequence>MSPQMLDAHAKPPDNVRSLYKRYQRMRPEELKTDPLILDFSKNIDTFDQQEAAGLKIIGVIGRETLQDAFTNFDPKFSDGSQDTKVFEHADMPGLHIIPSLLPPSIQSSLLNRMLHRDLSNPSHQTNIHLHYNVTYPEPPASSFFSSKVGEASTNSEPTFIPKNPEVHKPLALTSVLAKKLRWVTFGGQYDWTAKVYPEDAKALPPFPSDIGNLISDLFPDTLAEAAILNFYSPGDTLSVHRDVSETTDRGLVSLSFGCDGIFIIGPEPETSEFDPRDGERPIPNPSGCIALRLRSGDAVYMAGKSRFAWHGVPQIIRGTCPGWLEQWPATADSGDDNVHKSDGDVLLPDQMADDFGRWRGWMKNKRINLNVRQMQEESSKQNRYTTA</sequence>
<evidence type="ECO:0000256" key="2">
    <source>
        <dbReference type="ARBA" id="ARBA00012931"/>
    </source>
</evidence>
<dbReference type="FunFam" id="2.60.120.590:FF:000014">
    <property type="entry name" value="Oxidoreductase, 2OG-Fe(II) oxygenase family family"/>
    <property type="match status" value="1"/>
</dbReference>
<evidence type="ECO:0000256" key="1">
    <source>
        <dbReference type="ARBA" id="ARBA00007879"/>
    </source>
</evidence>
<feature type="binding site" evidence="9">
    <location>
        <position position="311"/>
    </location>
    <ligand>
        <name>Fe cation</name>
        <dbReference type="ChEBI" id="CHEBI:24875"/>
        <note>catalytic</note>
    </ligand>
</feature>
<reference evidence="13" key="2">
    <citation type="submission" date="2020-04" db="EMBL/GenBank/DDBJ databases">
        <authorList>
            <consortium name="NCBI Genome Project"/>
        </authorList>
    </citation>
    <scope>NUCLEOTIDE SEQUENCE</scope>
    <source>
        <strain evidence="13">CBS 781.70</strain>
    </source>
</reference>
<keyword evidence="3 9" id="KW-0479">Metal-binding</keyword>
<evidence type="ECO:0000313" key="11">
    <source>
        <dbReference type="EMBL" id="KAF1809757.1"/>
    </source>
</evidence>
<feature type="binding site" evidence="9">
    <location>
        <position position="243"/>
    </location>
    <ligand>
        <name>Fe cation</name>
        <dbReference type="ChEBI" id="CHEBI:24875"/>
        <note>catalytic</note>
    </ligand>
</feature>
<dbReference type="InterPro" id="IPR004574">
    <property type="entry name" value="Alkb"/>
</dbReference>
<comment type="catalytic activity">
    <reaction evidence="8">
        <text>an N(6)-methyladenosine in mRNA + 2-oxoglutarate + O2 = an adenosine in mRNA + formaldehyde + succinate + CO2</text>
        <dbReference type="Rhea" id="RHEA:49520"/>
        <dbReference type="Rhea" id="RHEA-COMP:12414"/>
        <dbReference type="Rhea" id="RHEA-COMP:12417"/>
        <dbReference type="ChEBI" id="CHEBI:15379"/>
        <dbReference type="ChEBI" id="CHEBI:16526"/>
        <dbReference type="ChEBI" id="CHEBI:16810"/>
        <dbReference type="ChEBI" id="CHEBI:16842"/>
        <dbReference type="ChEBI" id="CHEBI:30031"/>
        <dbReference type="ChEBI" id="CHEBI:74411"/>
        <dbReference type="ChEBI" id="CHEBI:74449"/>
        <dbReference type="EC" id="1.14.11.53"/>
    </reaction>
    <physiologicalReaction direction="left-to-right" evidence="8">
        <dbReference type="Rhea" id="RHEA:49521"/>
    </physiologicalReaction>
</comment>
<evidence type="ECO:0000313" key="13">
    <source>
        <dbReference type="RefSeq" id="XP_033531388.1"/>
    </source>
</evidence>
<dbReference type="EMBL" id="ML975170">
    <property type="protein sequence ID" value="KAF1809757.1"/>
    <property type="molecule type" value="Genomic_DNA"/>
</dbReference>
<name>A0A6G1FVB1_9PEZI</name>
<evidence type="ECO:0000256" key="9">
    <source>
        <dbReference type="PIRSR" id="PIRSR604574-2"/>
    </source>
</evidence>
<dbReference type="GO" id="GO:1990931">
    <property type="term" value="F:mRNA N6-methyladenosine dioxygenase activity"/>
    <property type="evidence" value="ECO:0007669"/>
    <property type="project" value="UniProtKB-EC"/>
</dbReference>
<protein>
    <recommendedName>
        <fullName evidence="2">mRNA N(6)-methyladenine demethylase</fullName>
        <ecNumber evidence="2">1.14.11.53</ecNumber>
    </recommendedName>
</protein>
<feature type="domain" description="Fe2OG dioxygenase" evidence="10">
    <location>
        <begin position="223"/>
        <end position="327"/>
    </location>
</feature>
<keyword evidence="7" id="KW-0843">Virulence</keyword>
<dbReference type="RefSeq" id="XP_033531388.1">
    <property type="nucleotide sequence ID" value="XM_033677694.1"/>
</dbReference>
<dbReference type="InterPro" id="IPR005123">
    <property type="entry name" value="Oxoglu/Fe-dep_dioxygenase_dom"/>
</dbReference>
<dbReference type="EC" id="1.14.11.53" evidence="2"/>
<evidence type="ECO:0000256" key="4">
    <source>
        <dbReference type="ARBA" id="ARBA00022964"/>
    </source>
</evidence>
<dbReference type="InterPro" id="IPR037151">
    <property type="entry name" value="AlkB-like_sf"/>
</dbReference>
<proteinExistence type="inferred from homology"/>
<evidence type="ECO:0000256" key="5">
    <source>
        <dbReference type="ARBA" id="ARBA00023002"/>
    </source>
</evidence>
<keyword evidence="4" id="KW-0223">Dioxygenase</keyword>
<dbReference type="PANTHER" id="PTHR16557:SF2">
    <property type="entry name" value="NUCLEIC ACID DIOXYGENASE ALKBH1"/>
    <property type="match status" value="1"/>
</dbReference>
<keyword evidence="6 9" id="KW-0408">Iron</keyword>
<dbReference type="PROSITE" id="PS51471">
    <property type="entry name" value="FE2OG_OXY"/>
    <property type="match status" value="1"/>
</dbReference>
<dbReference type="Proteomes" id="UP000504638">
    <property type="component" value="Unplaced"/>
</dbReference>
<dbReference type="GO" id="GO:0005737">
    <property type="term" value="C:cytoplasm"/>
    <property type="evidence" value="ECO:0007669"/>
    <property type="project" value="TreeGrafter"/>
</dbReference>
<reference evidence="13" key="3">
    <citation type="submission" date="2025-04" db="UniProtKB">
        <authorList>
            <consortium name="RefSeq"/>
        </authorList>
    </citation>
    <scope>IDENTIFICATION</scope>
    <source>
        <strain evidence="13">CBS 781.70</strain>
    </source>
</reference>
<evidence type="ECO:0000259" key="10">
    <source>
        <dbReference type="PROSITE" id="PS51471"/>
    </source>
</evidence>
<dbReference type="PANTHER" id="PTHR16557">
    <property type="entry name" value="ALKYLATED DNA REPAIR PROTEIN ALKB-RELATED"/>
    <property type="match status" value="1"/>
</dbReference>
<dbReference type="SUPFAM" id="SSF51197">
    <property type="entry name" value="Clavaminate synthase-like"/>
    <property type="match status" value="1"/>
</dbReference>